<evidence type="ECO:0000256" key="3">
    <source>
        <dbReference type="ARBA" id="ARBA00022989"/>
    </source>
</evidence>
<dbReference type="GO" id="GO:0016874">
    <property type="term" value="F:ligase activity"/>
    <property type="evidence" value="ECO:0007669"/>
    <property type="project" value="UniProtKB-KW"/>
</dbReference>
<feature type="transmembrane region" description="Helical" evidence="5">
    <location>
        <begin position="120"/>
        <end position="143"/>
    </location>
</feature>
<dbReference type="PANTHER" id="PTHR37422:SF13">
    <property type="entry name" value="LIPOPOLYSACCHARIDE BIOSYNTHESIS PROTEIN PA4999-RELATED"/>
    <property type="match status" value="1"/>
</dbReference>
<feature type="transmembrane region" description="Helical" evidence="5">
    <location>
        <begin position="197"/>
        <end position="214"/>
    </location>
</feature>
<feature type="domain" description="O-antigen ligase-related" evidence="6">
    <location>
        <begin position="323"/>
        <end position="424"/>
    </location>
</feature>
<keyword evidence="4 5" id="KW-0472">Membrane</keyword>
<evidence type="ECO:0000259" key="6">
    <source>
        <dbReference type="Pfam" id="PF04932"/>
    </source>
</evidence>
<dbReference type="Proteomes" id="UP000564644">
    <property type="component" value="Unassembled WGS sequence"/>
</dbReference>
<gene>
    <name evidence="7" type="ORF">H7C18_13560</name>
</gene>
<keyword evidence="2 5" id="KW-0812">Transmembrane</keyword>
<evidence type="ECO:0000256" key="4">
    <source>
        <dbReference type="ARBA" id="ARBA00023136"/>
    </source>
</evidence>
<dbReference type="InterPro" id="IPR051533">
    <property type="entry name" value="WaaL-like"/>
</dbReference>
<sequence length="729" mass="77738">MIGFFRRITGVAIACAMAFVLCLSAYRQGLFFDPDLYPFELALIGCAAIAGLAGALGVGSLRVRPWMLAPLAVAAAYALQLAIHPESVKGTEDHFLRWTAYGCWTVLLGLALASPKRRTAGWIAFQAAGAFVVLGGWAGWAGLLRFPEVIFRSDESELASTGARLAGFLQYPNAYGAVVAFLTLVQWQLLRSGRKGAAAYGAYALVPCLSALMLTESRGAMLALALGFVLSLALGKRSDRGIGMAVAGLSLAISAGVASVAFAAMRSGFPGPSLWALAAGTIVGGPALRALCPRSGDAGDGSGWRRRSGWETAADRIRSFPGGLVLLLLGMAAAYLLLAGGGHIPSDGGESRLNGNLETAASRQIYYADALRMFRDRPWLGAGGESWRMLVGLYQTSSYSAGEVHSGYLNILIDVGLAGLLALLAFLVGYAARLWGSRAVSWGPAAVLLAHAAVDFDWSYGFVWLLLLAWLALHMPAAEEDAAGVRRRRFALAPRRAAPLCAALLLGFAAAALPAAWRSASAVREYDAALASNYARESHLRAALAANPEWTRIRLELVPLLPAAERESLLAAGLRYEPHSPPLELQLGMTDVELGKAAAARGHFREGLRLSRFDREAQNAAIAQMASLADRLANAGRQDEARVAAAGAVEFYENYRQLYRDAYAGTDNPWDDKERALFVGAKVNAARALILLGRREEAREILLEASEENAPDWQEQANDLLRQFSSSGG</sequence>
<name>A0A7X0SQA8_9BACL</name>
<dbReference type="GO" id="GO:0016020">
    <property type="term" value="C:membrane"/>
    <property type="evidence" value="ECO:0007669"/>
    <property type="project" value="UniProtKB-SubCell"/>
</dbReference>
<comment type="caution">
    <text evidence="7">The sequence shown here is derived from an EMBL/GenBank/DDBJ whole genome shotgun (WGS) entry which is preliminary data.</text>
</comment>
<feature type="transmembrane region" description="Helical" evidence="5">
    <location>
        <begin position="220"/>
        <end position="235"/>
    </location>
</feature>
<accession>A0A7X0SQA8</accession>
<feature type="transmembrane region" description="Helical" evidence="5">
    <location>
        <begin position="37"/>
        <end position="59"/>
    </location>
</feature>
<feature type="transmembrane region" description="Helical" evidence="5">
    <location>
        <begin position="242"/>
        <end position="262"/>
    </location>
</feature>
<feature type="transmembrane region" description="Helical" evidence="5">
    <location>
        <begin position="95"/>
        <end position="113"/>
    </location>
</feature>
<comment type="subcellular location">
    <subcellularLocation>
        <location evidence="1">Membrane</location>
        <topology evidence="1">Multi-pass membrane protein</topology>
    </subcellularLocation>
</comment>
<feature type="transmembrane region" description="Helical" evidence="5">
    <location>
        <begin position="163"/>
        <end position="185"/>
    </location>
</feature>
<keyword evidence="8" id="KW-1185">Reference proteome</keyword>
<reference evidence="7 8" key="1">
    <citation type="submission" date="2020-08" db="EMBL/GenBank/DDBJ databases">
        <title>Cohnella phylogeny.</title>
        <authorList>
            <person name="Dunlap C."/>
        </authorList>
    </citation>
    <scope>NUCLEOTIDE SEQUENCE [LARGE SCALE GENOMIC DNA]</scope>
    <source>
        <strain evidence="7 8">CBP 2801</strain>
    </source>
</reference>
<keyword evidence="7" id="KW-0436">Ligase</keyword>
<evidence type="ECO:0000256" key="2">
    <source>
        <dbReference type="ARBA" id="ARBA00022692"/>
    </source>
</evidence>
<evidence type="ECO:0000256" key="5">
    <source>
        <dbReference type="SAM" id="Phobius"/>
    </source>
</evidence>
<feature type="transmembrane region" description="Helical" evidence="5">
    <location>
        <begin position="274"/>
        <end position="292"/>
    </location>
</feature>
<feature type="transmembrane region" description="Helical" evidence="5">
    <location>
        <begin position="407"/>
        <end position="428"/>
    </location>
</feature>
<dbReference type="RefSeq" id="WP_185129612.1">
    <property type="nucleotide sequence ID" value="NZ_JACJVO010000016.1"/>
</dbReference>
<keyword evidence="3 5" id="KW-1133">Transmembrane helix</keyword>
<dbReference type="InterPro" id="IPR007016">
    <property type="entry name" value="O-antigen_ligase-rel_domated"/>
</dbReference>
<feature type="transmembrane region" description="Helical" evidence="5">
    <location>
        <begin position="497"/>
        <end position="517"/>
    </location>
</feature>
<dbReference type="InterPro" id="IPR011990">
    <property type="entry name" value="TPR-like_helical_dom_sf"/>
</dbReference>
<protein>
    <submittedName>
        <fullName evidence="7">O-antigen ligase family protein</fullName>
    </submittedName>
</protein>
<feature type="transmembrane region" description="Helical" evidence="5">
    <location>
        <begin position="324"/>
        <end position="344"/>
    </location>
</feature>
<feature type="transmembrane region" description="Helical" evidence="5">
    <location>
        <begin position="66"/>
        <end position="83"/>
    </location>
</feature>
<evidence type="ECO:0000256" key="1">
    <source>
        <dbReference type="ARBA" id="ARBA00004141"/>
    </source>
</evidence>
<feature type="transmembrane region" description="Helical" evidence="5">
    <location>
        <begin position="460"/>
        <end position="477"/>
    </location>
</feature>
<dbReference type="AlphaFoldDB" id="A0A7X0SQA8"/>
<evidence type="ECO:0000313" key="8">
    <source>
        <dbReference type="Proteomes" id="UP000564644"/>
    </source>
</evidence>
<evidence type="ECO:0000313" key="7">
    <source>
        <dbReference type="EMBL" id="MBB6731943.1"/>
    </source>
</evidence>
<organism evidence="7 8">
    <name type="scientific">Cohnella zeiphila</name>
    <dbReference type="NCBI Taxonomy" id="2761120"/>
    <lineage>
        <taxon>Bacteria</taxon>
        <taxon>Bacillati</taxon>
        <taxon>Bacillota</taxon>
        <taxon>Bacilli</taxon>
        <taxon>Bacillales</taxon>
        <taxon>Paenibacillaceae</taxon>
        <taxon>Cohnella</taxon>
    </lineage>
</organism>
<proteinExistence type="predicted"/>
<dbReference type="SUPFAM" id="SSF48452">
    <property type="entry name" value="TPR-like"/>
    <property type="match status" value="1"/>
</dbReference>
<dbReference type="PANTHER" id="PTHR37422">
    <property type="entry name" value="TEICHURONIC ACID BIOSYNTHESIS PROTEIN TUAE"/>
    <property type="match status" value="1"/>
</dbReference>
<dbReference type="Pfam" id="PF04932">
    <property type="entry name" value="Wzy_C"/>
    <property type="match status" value="1"/>
</dbReference>
<dbReference type="EMBL" id="JACJVO010000016">
    <property type="protein sequence ID" value="MBB6731943.1"/>
    <property type="molecule type" value="Genomic_DNA"/>
</dbReference>
<feature type="transmembrane region" description="Helical" evidence="5">
    <location>
        <begin position="435"/>
        <end position="454"/>
    </location>
</feature>